<organism evidence="6 7">
    <name type="scientific">Marivirga lumbricoides</name>
    <dbReference type="NCBI Taxonomy" id="1046115"/>
    <lineage>
        <taxon>Bacteria</taxon>
        <taxon>Pseudomonadati</taxon>
        <taxon>Bacteroidota</taxon>
        <taxon>Cytophagia</taxon>
        <taxon>Cytophagales</taxon>
        <taxon>Marivirgaceae</taxon>
        <taxon>Marivirga</taxon>
    </lineage>
</organism>
<dbReference type="CDD" id="cd07185">
    <property type="entry name" value="OmpA_C-like"/>
    <property type="match status" value="1"/>
</dbReference>
<dbReference type="Proteomes" id="UP000240608">
    <property type="component" value="Unassembled WGS sequence"/>
</dbReference>
<keyword evidence="2 4" id="KW-0472">Membrane</keyword>
<evidence type="ECO:0000256" key="2">
    <source>
        <dbReference type="ARBA" id="ARBA00023136"/>
    </source>
</evidence>
<comment type="caution">
    <text evidence="6">The sequence shown here is derived from an EMBL/GenBank/DDBJ whole genome shotgun (WGS) entry which is preliminary data.</text>
</comment>
<proteinExistence type="predicted"/>
<dbReference type="PRINTS" id="PR01021">
    <property type="entry name" value="OMPADOMAIN"/>
</dbReference>
<dbReference type="PANTHER" id="PTHR30329:SF21">
    <property type="entry name" value="LIPOPROTEIN YIAD-RELATED"/>
    <property type="match status" value="1"/>
</dbReference>
<evidence type="ECO:0000313" key="6">
    <source>
        <dbReference type="EMBL" id="PTB95888.1"/>
    </source>
</evidence>
<feature type="domain" description="OmpA-like" evidence="5">
    <location>
        <begin position="630"/>
        <end position="751"/>
    </location>
</feature>
<dbReference type="Pfam" id="PF00691">
    <property type="entry name" value="OmpA"/>
    <property type="match status" value="1"/>
</dbReference>
<reference evidence="6 7" key="1">
    <citation type="submission" date="2018-03" db="EMBL/GenBank/DDBJ databases">
        <title>Cross-interface Injection: A General Nanoliter Liquid Handling Method Applied to Single Cells Genome Amplification Automated Nanoliter Liquid Handling Applied to Single Cell Multiple Displacement Amplification.</title>
        <authorList>
            <person name="Yun J."/>
            <person name="Xu P."/>
            <person name="Xu J."/>
            <person name="Dai X."/>
            <person name="Wang Y."/>
            <person name="Zheng X."/>
            <person name="Cao C."/>
            <person name="Yi Q."/>
            <person name="Zhu Y."/>
            <person name="Wang L."/>
            <person name="Dong Z."/>
            <person name="Huang Y."/>
            <person name="Huang L."/>
            <person name="Du W."/>
        </authorList>
    </citation>
    <scope>NUCLEOTIDE SEQUENCE [LARGE SCALE GENOMIC DNA]</scope>
    <source>
        <strain evidence="6 7">Z-D1-2</strain>
    </source>
</reference>
<dbReference type="SUPFAM" id="SSF48452">
    <property type="entry name" value="TPR-like"/>
    <property type="match status" value="1"/>
</dbReference>
<evidence type="ECO:0000259" key="5">
    <source>
        <dbReference type="PROSITE" id="PS51123"/>
    </source>
</evidence>
<evidence type="ECO:0000256" key="3">
    <source>
        <dbReference type="ARBA" id="ARBA00023237"/>
    </source>
</evidence>
<dbReference type="AlphaFoldDB" id="A0A2T4DQ72"/>
<dbReference type="PANTHER" id="PTHR30329">
    <property type="entry name" value="STATOR ELEMENT OF FLAGELLAR MOTOR COMPLEX"/>
    <property type="match status" value="1"/>
</dbReference>
<dbReference type="InterPro" id="IPR050330">
    <property type="entry name" value="Bact_OuterMem_StrucFunc"/>
</dbReference>
<accession>A0A2T4DQ72</accession>
<evidence type="ECO:0000256" key="1">
    <source>
        <dbReference type="ARBA" id="ARBA00004442"/>
    </source>
</evidence>
<dbReference type="Gene3D" id="3.30.1330.60">
    <property type="entry name" value="OmpA-like domain"/>
    <property type="match status" value="1"/>
</dbReference>
<dbReference type="InterPro" id="IPR011990">
    <property type="entry name" value="TPR-like_helical_dom_sf"/>
</dbReference>
<name>A0A2T4DQ72_9BACT</name>
<dbReference type="InterPro" id="IPR006664">
    <property type="entry name" value="OMP_bac"/>
</dbReference>
<gene>
    <name evidence="6" type="ORF">C9994_09760</name>
</gene>
<sequence length="751" mass="83933">MIPIKKIIFTCVCITFGSHLLWSQSIADLVMSPESKGDKYFNQFAYKKAITSYEESLRSQKSDSMRGVISLKIAQSYNQLNQPEQASKWYAQAKETQVSIAAESLLNYAQSLAATGKYAQASHIFKELIEGEGVSASIKAISSEQINAIEEQNRFFINAGRVVIDKAAFNSKYSDFAPLLYDSLILFVSAREHKTFISGLFNWDESNYLDIFSYNPQNGEVKNFSKNLNTSLHEGPLTSYNNNKDIIFTRNTEARVNENTGDNSIMKLQLYHAAYEDGKWSKGEPLNFNDPNFSFAHPSISSDGNTLYFASDIPGGMGGADLYKVQKDGDGQWGKPINLGAAVNTAGDEFFPTVHGERLYFSSNGHGGLGGLDLFGYDLSKEGKVVNLGSPINSSLDDFGITFYEDGRSGYFSSNREESAFKDEIYQFNSDMDLMPEYQLMLLVSDKLSQEIIKEAKVYLLSSQNDTITQLDYENGQYVSAQIEPNTNYKIITTSKGYFSAENDFTSLETAVDAPNTWKKRLSLVKDYDFGMTAFVFENNSQKKLDSVQVKLINNLGDEVPLKVYTDENGRFSYTFSENKLNDRVSYQIKLEKKGFLSKSMTYNKKLDKPGIDSLNAMLDFGLNKIELGEDIGKLLGVEPIYFDLGKAIIRKDAAKELDKIVAAMKENPAMVIELGSHTDARGGDAFNLQLSDKRAKASAAYIVSKGIEERRIIGKGYGETQLMNECEDGVNCSEEAHQLNRRTEFKIISL</sequence>
<dbReference type="GO" id="GO:0009279">
    <property type="term" value="C:cell outer membrane"/>
    <property type="evidence" value="ECO:0007669"/>
    <property type="project" value="UniProtKB-SubCell"/>
</dbReference>
<dbReference type="InterPro" id="IPR011659">
    <property type="entry name" value="WD40"/>
</dbReference>
<dbReference type="SUPFAM" id="SSF82171">
    <property type="entry name" value="DPP6 N-terminal domain-like"/>
    <property type="match status" value="1"/>
</dbReference>
<evidence type="ECO:0000313" key="7">
    <source>
        <dbReference type="Proteomes" id="UP000240608"/>
    </source>
</evidence>
<dbReference type="SUPFAM" id="SSF103088">
    <property type="entry name" value="OmpA-like"/>
    <property type="match status" value="1"/>
</dbReference>
<dbReference type="EMBL" id="PYVU01000079">
    <property type="protein sequence ID" value="PTB95888.1"/>
    <property type="molecule type" value="Genomic_DNA"/>
</dbReference>
<dbReference type="InterPro" id="IPR036737">
    <property type="entry name" value="OmpA-like_sf"/>
</dbReference>
<dbReference type="PROSITE" id="PS51123">
    <property type="entry name" value="OMPA_2"/>
    <property type="match status" value="1"/>
</dbReference>
<dbReference type="Pfam" id="PF07676">
    <property type="entry name" value="PD40"/>
    <property type="match status" value="2"/>
</dbReference>
<dbReference type="InterPro" id="IPR006665">
    <property type="entry name" value="OmpA-like"/>
</dbReference>
<comment type="subcellular location">
    <subcellularLocation>
        <location evidence="1">Cell outer membrane</location>
    </subcellularLocation>
</comment>
<dbReference type="Gene3D" id="1.25.40.10">
    <property type="entry name" value="Tetratricopeptide repeat domain"/>
    <property type="match status" value="1"/>
</dbReference>
<evidence type="ECO:0000256" key="4">
    <source>
        <dbReference type="PROSITE-ProRule" id="PRU00473"/>
    </source>
</evidence>
<protein>
    <recommendedName>
        <fullName evidence="5">OmpA-like domain-containing protein</fullName>
    </recommendedName>
</protein>
<keyword evidence="3" id="KW-0998">Cell outer membrane</keyword>